<dbReference type="RefSeq" id="WP_124236227.1">
    <property type="nucleotide sequence ID" value="NZ_JBHUFI010000003.1"/>
</dbReference>
<dbReference type="InterPro" id="IPR036380">
    <property type="entry name" value="Isochorismatase-like_sf"/>
</dbReference>
<dbReference type="Gene3D" id="3.40.50.850">
    <property type="entry name" value="Isochorismatase-like"/>
    <property type="match status" value="1"/>
</dbReference>
<organism evidence="3 4">
    <name type="scientific">Aeromicrobium camelliae</name>
    <dbReference type="NCBI Taxonomy" id="1538144"/>
    <lineage>
        <taxon>Bacteria</taxon>
        <taxon>Bacillati</taxon>
        <taxon>Actinomycetota</taxon>
        <taxon>Actinomycetes</taxon>
        <taxon>Propionibacteriales</taxon>
        <taxon>Nocardioidaceae</taxon>
        <taxon>Aeromicrobium</taxon>
    </lineage>
</organism>
<dbReference type="Pfam" id="PF00857">
    <property type="entry name" value="Isochorismatase"/>
    <property type="match status" value="1"/>
</dbReference>
<dbReference type="SUPFAM" id="SSF52499">
    <property type="entry name" value="Isochorismatase-like hydrolases"/>
    <property type="match status" value="1"/>
</dbReference>
<dbReference type="InterPro" id="IPR050272">
    <property type="entry name" value="Isochorismatase-like_hydrls"/>
</dbReference>
<dbReference type="InterPro" id="IPR000868">
    <property type="entry name" value="Isochorismatase-like_dom"/>
</dbReference>
<sequence>MTTKRGLLLIDLQEQYFDPPGLQKVRSELAANVQLLIAAARAADAPIINVRTVHLPDKSTWALNMLEDDQPMVLEGSSGAAPLVELDLAGVHDVTKTRDDAFFETDLAGLVQQLDVHELVIAGVSTEACIALTASSAYARDLRVQLVTDAIASADVEQHRHTLALLHDQYRQPLITAREARFD</sequence>
<evidence type="ECO:0000259" key="2">
    <source>
        <dbReference type="Pfam" id="PF00857"/>
    </source>
</evidence>
<dbReference type="CDD" id="cd00431">
    <property type="entry name" value="cysteine_hydrolases"/>
    <property type="match status" value="1"/>
</dbReference>
<keyword evidence="4" id="KW-1185">Reference proteome</keyword>
<evidence type="ECO:0000256" key="1">
    <source>
        <dbReference type="ARBA" id="ARBA00022801"/>
    </source>
</evidence>
<dbReference type="Proteomes" id="UP000275225">
    <property type="component" value="Unassembled WGS sequence"/>
</dbReference>
<keyword evidence="1 3" id="KW-0378">Hydrolase</keyword>
<comment type="caution">
    <text evidence="3">The sequence shown here is derived from an EMBL/GenBank/DDBJ whole genome shotgun (WGS) entry which is preliminary data.</text>
</comment>
<dbReference type="EMBL" id="RQJX01000005">
    <property type="protein sequence ID" value="RQN08771.1"/>
    <property type="molecule type" value="Genomic_DNA"/>
</dbReference>
<reference evidence="3 4" key="1">
    <citation type="submission" date="2018-11" db="EMBL/GenBank/DDBJ databases">
        <authorList>
            <person name="Li F."/>
        </authorList>
    </citation>
    <scope>NUCLEOTIDE SEQUENCE [LARGE SCALE GENOMIC DNA]</scope>
    <source>
        <strain evidence="3 4">YS17T</strain>
    </source>
</reference>
<evidence type="ECO:0000313" key="4">
    <source>
        <dbReference type="Proteomes" id="UP000275225"/>
    </source>
</evidence>
<dbReference type="PANTHER" id="PTHR43540:SF6">
    <property type="entry name" value="ISOCHORISMATASE-LIKE DOMAIN-CONTAINING PROTEIN"/>
    <property type="match status" value="1"/>
</dbReference>
<dbReference type="AlphaFoldDB" id="A0A3N6ZF83"/>
<dbReference type="OrthoDB" id="9794942at2"/>
<proteinExistence type="predicted"/>
<dbReference type="PANTHER" id="PTHR43540">
    <property type="entry name" value="PEROXYUREIDOACRYLATE/UREIDOACRYLATE AMIDOHYDROLASE-RELATED"/>
    <property type="match status" value="1"/>
</dbReference>
<accession>A0A3N6ZF83</accession>
<name>A0A3N6ZF83_9ACTN</name>
<feature type="domain" description="Isochorismatase-like" evidence="2">
    <location>
        <begin position="7"/>
        <end position="169"/>
    </location>
</feature>
<protein>
    <submittedName>
        <fullName evidence="3">Cysteine hydrolase</fullName>
    </submittedName>
</protein>
<evidence type="ECO:0000313" key="3">
    <source>
        <dbReference type="EMBL" id="RQN08771.1"/>
    </source>
</evidence>
<gene>
    <name evidence="3" type="ORF">EHW97_05850</name>
</gene>
<dbReference type="GO" id="GO:0016787">
    <property type="term" value="F:hydrolase activity"/>
    <property type="evidence" value="ECO:0007669"/>
    <property type="project" value="UniProtKB-KW"/>
</dbReference>